<comment type="similarity">
    <text evidence="1">Belongs to the DCC1 family.</text>
</comment>
<dbReference type="GO" id="GO:0031390">
    <property type="term" value="C:Ctf18 RFC-like complex"/>
    <property type="evidence" value="ECO:0007669"/>
    <property type="project" value="InterPro"/>
</dbReference>
<dbReference type="STRING" id="3760.A0A251QEC0"/>
<dbReference type="PANTHER" id="PTHR13395">
    <property type="entry name" value="SISTER CHROMATID COHESION PROTEIN DCC1-RELATED"/>
    <property type="match status" value="1"/>
</dbReference>
<evidence type="ECO:0000313" key="3">
    <source>
        <dbReference type="EMBL" id="ONI22184.1"/>
    </source>
</evidence>
<accession>A0A251QEC0</accession>
<dbReference type="Proteomes" id="UP000006882">
    <property type="component" value="Chromosome G2"/>
</dbReference>
<evidence type="ECO:0008006" key="5">
    <source>
        <dbReference type="Google" id="ProtNLM"/>
    </source>
</evidence>
<evidence type="ECO:0000313" key="4">
    <source>
        <dbReference type="Proteomes" id="UP000006882"/>
    </source>
</evidence>
<dbReference type="Gramene" id="ONI22184">
    <property type="protein sequence ID" value="ONI22184"/>
    <property type="gene ID" value="PRUPE_2G112500"/>
</dbReference>
<keyword evidence="4" id="KW-1185">Reference proteome</keyword>
<organism evidence="3 4">
    <name type="scientific">Prunus persica</name>
    <name type="common">Peach</name>
    <name type="synonym">Amygdalus persica</name>
    <dbReference type="NCBI Taxonomy" id="3760"/>
    <lineage>
        <taxon>Eukaryota</taxon>
        <taxon>Viridiplantae</taxon>
        <taxon>Streptophyta</taxon>
        <taxon>Embryophyta</taxon>
        <taxon>Tracheophyta</taxon>
        <taxon>Spermatophyta</taxon>
        <taxon>Magnoliopsida</taxon>
        <taxon>eudicotyledons</taxon>
        <taxon>Gunneridae</taxon>
        <taxon>Pentapetalae</taxon>
        <taxon>rosids</taxon>
        <taxon>fabids</taxon>
        <taxon>Rosales</taxon>
        <taxon>Rosaceae</taxon>
        <taxon>Amygdaloideae</taxon>
        <taxon>Amygdaleae</taxon>
        <taxon>Prunus</taxon>
    </lineage>
</organism>
<evidence type="ECO:0000256" key="2">
    <source>
        <dbReference type="ARBA" id="ARBA00022705"/>
    </source>
</evidence>
<reference evidence="3 4" key="1">
    <citation type="journal article" date="2013" name="Nat. Genet.">
        <title>The high-quality draft genome of peach (Prunus persica) identifies unique patterns of genetic diversity, domestication and genome evolution.</title>
        <authorList>
            <consortium name="International Peach Genome Initiative"/>
            <person name="Verde I."/>
            <person name="Abbott A.G."/>
            <person name="Scalabrin S."/>
            <person name="Jung S."/>
            <person name="Shu S."/>
            <person name="Marroni F."/>
            <person name="Zhebentyayeva T."/>
            <person name="Dettori M.T."/>
            <person name="Grimwood J."/>
            <person name="Cattonaro F."/>
            <person name="Zuccolo A."/>
            <person name="Rossini L."/>
            <person name="Jenkins J."/>
            <person name="Vendramin E."/>
            <person name="Meisel L.A."/>
            <person name="Decroocq V."/>
            <person name="Sosinski B."/>
            <person name="Prochnik S."/>
            <person name="Mitros T."/>
            <person name="Policriti A."/>
            <person name="Cipriani G."/>
            <person name="Dondini L."/>
            <person name="Ficklin S."/>
            <person name="Goodstein D.M."/>
            <person name="Xuan P."/>
            <person name="Del Fabbro C."/>
            <person name="Aramini V."/>
            <person name="Copetti D."/>
            <person name="Gonzalez S."/>
            <person name="Horner D.S."/>
            <person name="Falchi R."/>
            <person name="Lucas S."/>
            <person name="Mica E."/>
            <person name="Maldonado J."/>
            <person name="Lazzari B."/>
            <person name="Bielenberg D."/>
            <person name="Pirona R."/>
            <person name="Miculan M."/>
            <person name="Barakat A."/>
            <person name="Testolin R."/>
            <person name="Stella A."/>
            <person name="Tartarini S."/>
            <person name="Tonutti P."/>
            <person name="Arus P."/>
            <person name="Orellana A."/>
            <person name="Wells C."/>
            <person name="Main D."/>
            <person name="Vizzotto G."/>
            <person name="Silva H."/>
            <person name="Salamini F."/>
            <person name="Schmutz J."/>
            <person name="Morgante M."/>
            <person name="Rokhsar D.S."/>
        </authorList>
    </citation>
    <scope>NUCLEOTIDE SEQUENCE [LARGE SCALE GENOMIC DNA]</scope>
    <source>
        <strain evidence="4">cv. Nemared</strain>
    </source>
</reference>
<gene>
    <name evidence="3" type="ORF">PRUPE_2G112500</name>
</gene>
<dbReference type="Pfam" id="PF09724">
    <property type="entry name" value="Dcc1"/>
    <property type="match status" value="1"/>
</dbReference>
<dbReference type="EMBL" id="CM007652">
    <property type="protein sequence ID" value="ONI22184.1"/>
    <property type="molecule type" value="Genomic_DNA"/>
</dbReference>
<name>A0A251QEC0_PRUPE</name>
<dbReference type="AlphaFoldDB" id="A0A251QEC0"/>
<dbReference type="PANTHER" id="PTHR13395:SF6">
    <property type="entry name" value="SISTER CHROMATID COHESION PROTEIN DCC1"/>
    <property type="match status" value="1"/>
</dbReference>
<protein>
    <recommendedName>
        <fullName evidence="5">Sister chromatid cohesion protein DCC1</fullName>
    </recommendedName>
</protein>
<keyword evidence="2" id="KW-0235">DNA replication</keyword>
<proteinExistence type="inferred from homology"/>
<sequence>MEPPSPDYNGAEAVLNLQPSSSIPITYHPPFGPHDDLILLELDQKLLRDVLHQRVTVRGQPEEDAVLCTESKTYAIKSVGTSNSVFLIPPSGQFNSLESPICCDENYHDPQSVASVIKIATGNMELVEVAPKLDKLRSLLFENPYISEEDVENGGTGRDGRKEYRTV</sequence>
<dbReference type="InterPro" id="IPR019128">
    <property type="entry name" value="Dcc1"/>
</dbReference>
<dbReference type="GO" id="GO:0006260">
    <property type="term" value="P:DNA replication"/>
    <property type="evidence" value="ECO:0007669"/>
    <property type="project" value="UniProtKB-KW"/>
</dbReference>
<dbReference type="GO" id="GO:0007064">
    <property type="term" value="P:mitotic sister chromatid cohesion"/>
    <property type="evidence" value="ECO:0007669"/>
    <property type="project" value="InterPro"/>
</dbReference>
<evidence type="ECO:0000256" key="1">
    <source>
        <dbReference type="ARBA" id="ARBA00007017"/>
    </source>
</evidence>